<feature type="domain" description="PPM-type phosphatase" evidence="1">
    <location>
        <begin position="14"/>
        <end position="232"/>
    </location>
</feature>
<dbReference type="RefSeq" id="WP_091819089.1">
    <property type="nucleotide sequence ID" value="NZ_FNCQ01000021.1"/>
</dbReference>
<evidence type="ECO:0000313" key="2">
    <source>
        <dbReference type="EMBL" id="SDH26727.1"/>
    </source>
</evidence>
<evidence type="ECO:0000259" key="1">
    <source>
        <dbReference type="Pfam" id="PF13672"/>
    </source>
</evidence>
<dbReference type="InterPro" id="IPR036457">
    <property type="entry name" value="PPM-type-like_dom_sf"/>
</dbReference>
<dbReference type="Gene3D" id="3.60.40.10">
    <property type="entry name" value="PPM-type phosphatase domain"/>
    <property type="match status" value="1"/>
</dbReference>
<name>A0A1G8B0K7_9BACT</name>
<dbReference type="Proteomes" id="UP000198779">
    <property type="component" value="Unassembled WGS sequence"/>
</dbReference>
<organism evidence="2 3">
    <name type="scientific">Prevotella communis</name>
    <dbReference type="NCBI Taxonomy" id="2913614"/>
    <lineage>
        <taxon>Bacteria</taxon>
        <taxon>Pseudomonadati</taxon>
        <taxon>Bacteroidota</taxon>
        <taxon>Bacteroidia</taxon>
        <taxon>Bacteroidales</taxon>
        <taxon>Prevotellaceae</taxon>
        <taxon>Prevotella</taxon>
    </lineage>
</organism>
<dbReference type="InterPro" id="IPR001932">
    <property type="entry name" value="PPM-type_phosphatase-like_dom"/>
</dbReference>
<dbReference type="Pfam" id="PF13672">
    <property type="entry name" value="PP2C_2"/>
    <property type="match status" value="1"/>
</dbReference>
<gene>
    <name evidence="2" type="ORF">SAMN04487901_12148</name>
</gene>
<reference evidence="3" key="1">
    <citation type="submission" date="2016-10" db="EMBL/GenBank/DDBJ databases">
        <authorList>
            <person name="Varghese N."/>
            <person name="Submissions S."/>
        </authorList>
    </citation>
    <scope>NUCLEOTIDE SEQUENCE [LARGE SCALE GENOMIC DNA]</scope>
    <source>
        <strain evidence="3">BP1-148</strain>
    </source>
</reference>
<accession>A0A1G8B0K7</accession>
<sequence>MNMKVLYSFNQKGDGIANEDICGFTKDAAWVIDGATDVFNLNALGKNNEVNWYVNELHKLLYRNFTSEKIKIVDGIQKSVKELYLRLKSIPNLSEVPTYKLPTYTIAAIGIGNNIMDYYVLGDSSIAYLHDKEVHLLTDTRVSKFSIINRQKLKDFRINYDDMVPPLSLFQETRMKANAKDGYPIGTIDGEGLSFGISGTIYLSKGDKILLYTDGFKDYFKKNEGVIKKFFTENAIKEEIAKMYEFLKNPEEYKKNPRPKMIDDASLLLISI</sequence>
<keyword evidence="3" id="KW-1185">Reference proteome</keyword>
<evidence type="ECO:0000313" key="3">
    <source>
        <dbReference type="Proteomes" id="UP000198779"/>
    </source>
</evidence>
<protein>
    <submittedName>
        <fullName evidence="2">Protein phosphatase 2C</fullName>
    </submittedName>
</protein>
<dbReference type="AlphaFoldDB" id="A0A1G8B0K7"/>
<dbReference type="SUPFAM" id="SSF81606">
    <property type="entry name" value="PP2C-like"/>
    <property type="match status" value="1"/>
</dbReference>
<dbReference type="EMBL" id="FNCQ01000021">
    <property type="protein sequence ID" value="SDH26727.1"/>
    <property type="molecule type" value="Genomic_DNA"/>
</dbReference>
<proteinExistence type="predicted"/>
<dbReference type="STRING" id="645274.SAMN04487901_12148"/>